<dbReference type="Proteomes" id="UP000765509">
    <property type="component" value="Unassembled WGS sequence"/>
</dbReference>
<feature type="compositionally biased region" description="Basic and acidic residues" evidence="1">
    <location>
        <begin position="1"/>
        <end position="26"/>
    </location>
</feature>
<reference evidence="2" key="1">
    <citation type="submission" date="2021-03" db="EMBL/GenBank/DDBJ databases">
        <title>Draft genome sequence of rust myrtle Austropuccinia psidii MF-1, a brazilian biotype.</title>
        <authorList>
            <person name="Quecine M.C."/>
            <person name="Pachon D.M.R."/>
            <person name="Bonatelli M.L."/>
            <person name="Correr F.H."/>
            <person name="Franceschini L.M."/>
            <person name="Leite T.F."/>
            <person name="Margarido G.R.A."/>
            <person name="Almeida C.A."/>
            <person name="Ferrarezi J.A."/>
            <person name="Labate C.A."/>
        </authorList>
    </citation>
    <scope>NUCLEOTIDE SEQUENCE</scope>
    <source>
        <strain evidence="2">MF-1</strain>
    </source>
</reference>
<protein>
    <submittedName>
        <fullName evidence="2">Uncharacterized protein</fullName>
    </submittedName>
</protein>
<sequence>MEITLELHTRYNERQKEKGIHQEKKPPVTGSNSFRSPQDSSSKKPHHKKNNKGNNFQVSKDKPHASLLNKDNKSIFSEKGRSIKEASCTYYLGNPQLKNASKGLRIGLGHQKASLEKTEKPYWES</sequence>
<dbReference type="EMBL" id="AVOT02001082">
    <property type="protein sequence ID" value="MBW0465613.1"/>
    <property type="molecule type" value="Genomic_DNA"/>
</dbReference>
<evidence type="ECO:0000313" key="3">
    <source>
        <dbReference type="Proteomes" id="UP000765509"/>
    </source>
</evidence>
<comment type="caution">
    <text evidence="2">The sequence shown here is derived from an EMBL/GenBank/DDBJ whole genome shotgun (WGS) entry which is preliminary data.</text>
</comment>
<dbReference type="AlphaFoldDB" id="A0A9Q3BIB0"/>
<name>A0A9Q3BIB0_9BASI</name>
<accession>A0A9Q3BIB0</accession>
<proteinExistence type="predicted"/>
<feature type="region of interest" description="Disordered" evidence="1">
    <location>
        <begin position="1"/>
        <end position="73"/>
    </location>
</feature>
<evidence type="ECO:0000313" key="2">
    <source>
        <dbReference type="EMBL" id="MBW0465613.1"/>
    </source>
</evidence>
<organism evidence="2 3">
    <name type="scientific">Austropuccinia psidii MF-1</name>
    <dbReference type="NCBI Taxonomy" id="1389203"/>
    <lineage>
        <taxon>Eukaryota</taxon>
        <taxon>Fungi</taxon>
        <taxon>Dikarya</taxon>
        <taxon>Basidiomycota</taxon>
        <taxon>Pucciniomycotina</taxon>
        <taxon>Pucciniomycetes</taxon>
        <taxon>Pucciniales</taxon>
        <taxon>Sphaerophragmiaceae</taxon>
        <taxon>Austropuccinia</taxon>
    </lineage>
</organism>
<evidence type="ECO:0000256" key="1">
    <source>
        <dbReference type="SAM" id="MobiDB-lite"/>
    </source>
</evidence>
<gene>
    <name evidence="2" type="ORF">O181_005328</name>
</gene>
<feature type="compositionally biased region" description="Basic and acidic residues" evidence="1">
    <location>
        <begin position="59"/>
        <end position="73"/>
    </location>
</feature>
<keyword evidence="3" id="KW-1185">Reference proteome</keyword>
<feature type="compositionally biased region" description="Polar residues" evidence="1">
    <location>
        <begin position="29"/>
        <end position="40"/>
    </location>
</feature>